<comment type="domain">
    <text evidence="3">The main chain amide nitrogen atoms of the second glycine and its adjacent residue in the HGGXW motif define the oxyanion hole, and stabilize the oxyanion that forms during the nucleophilic attack by the catalytic serine during substrate cleavage.</text>
</comment>
<reference evidence="5" key="1">
    <citation type="submission" date="2023-01" db="EMBL/GenBank/DDBJ databases">
        <title>The growth and conidiation of Purpureocillium lavendulum are regulated by nitrogen source and histone H3K14 acetylation.</title>
        <authorList>
            <person name="Tang P."/>
            <person name="Han J."/>
            <person name="Zhang C."/>
            <person name="Tang P."/>
            <person name="Qi F."/>
            <person name="Zhang K."/>
            <person name="Liang L."/>
        </authorList>
    </citation>
    <scope>NUCLEOTIDE SEQUENCE</scope>
    <source>
        <strain evidence="5">YMF1.00683</strain>
    </source>
</reference>
<dbReference type="Pfam" id="PF20434">
    <property type="entry name" value="BD-FAE"/>
    <property type="match status" value="1"/>
</dbReference>
<dbReference type="AlphaFoldDB" id="A0AB34FHM6"/>
<dbReference type="HAMAP" id="MF_03014">
    <property type="entry name" value="KFase"/>
    <property type="match status" value="1"/>
</dbReference>
<comment type="subunit">
    <text evidence="3">Homodimer.</text>
</comment>
<gene>
    <name evidence="5" type="primary">BNA7</name>
    <name evidence="5" type="ORF">O9K51_09201</name>
</gene>
<evidence type="ECO:0000313" key="5">
    <source>
        <dbReference type="EMBL" id="KAJ6438607.1"/>
    </source>
</evidence>
<dbReference type="EC" id="3.5.1.9" evidence="3"/>
<protein>
    <recommendedName>
        <fullName evidence="3">Kynurenine formamidase</fullName>
        <shortName evidence="3">KFA</shortName>
        <shortName evidence="3">KFase</shortName>
        <ecNumber evidence="3">3.5.1.9</ecNumber>
    </recommendedName>
    <alternativeName>
        <fullName evidence="3">Arylformamidase</fullName>
    </alternativeName>
    <alternativeName>
        <fullName evidence="3">N-formylkynurenine formamidase</fullName>
        <shortName evidence="3">FKF</shortName>
    </alternativeName>
</protein>
<dbReference type="EMBL" id="JAQHRD010000008">
    <property type="protein sequence ID" value="KAJ6438607.1"/>
    <property type="molecule type" value="Genomic_DNA"/>
</dbReference>
<dbReference type="InterPro" id="IPR027519">
    <property type="entry name" value="KFase_ver/fungi-typ"/>
</dbReference>
<dbReference type="InterPro" id="IPR029058">
    <property type="entry name" value="AB_hydrolase_fold"/>
</dbReference>
<feature type="domain" description="BD-FAE-like" evidence="4">
    <location>
        <begin position="105"/>
        <end position="249"/>
    </location>
</feature>
<name>A0AB34FHM6_9HYPO</name>
<feature type="active site" evidence="3">
    <location>
        <position position="266"/>
    </location>
</feature>
<evidence type="ECO:0000256" key="1">
    <source>
        <dbReference type="ARBA" id="ARBA00022801"/>
    </source>
</evidence>
<dbReference type="GO" id="GO:0019441">
    <property type="term" value="P:L-tryptophan catabolic process to kynurenine"/>
    <property type="evidence" value="ECO:0007669"/>
    <property type="project" value="UniProtKB-UniRule"/>
</dbReference>
<evidence type="ECO:0000256" key="2">
    <source>
        <dbReference type="ARBA" id="ARBA00023079"/>
    </source>
</evidence>
<dbReference type="GO" id="GO:0004061">
    <property type="term" value="F:arylformamidase activity"/>
    <property type="evidence" value="ECO:0007669"/>
    <property type="project" value="UniProtKB-UniRule"/>
</dbReference>
<sequence>MAQPENIGGLEYTCRQYGDHALQRVGIWEPVKRRDRGHWLIFIHGGAWRDPRNTVVDFVPSIKQVLGNRDIAQAAVRGYISIDYRLSPHPDFPQDPAHTPRSDMRTAEHPDHVLDVRAALNFLDSEYHISQGYILLGHSAGATLALQVLMGESALAGQKPRETVPPPTAIIGISGIYDLVALTSRREGYDGFIGVAFGKDQQLWRTASPATFAGSFKDVWPGSPLAVLAHSPEDTLIDMPETDSMATKLLKDGINIVAVRDLSGEHDEVWQDGTQVAALVARALNRLTST</sequence>
<keyword evidence="6" id="KW-1185">Reference proteome</keyword>
<dbReference type="SUPFAM" id="SSF53474">
    <property type="entry name" value="alpha/beta-Hydrolases"/>
    <property type="match status" value="1"/>
</dbReference>
<dbReference type="PANTHER" id="PTHR48081">
    <property type="entry name" value="AB HYDROLASE SUPERFAMILY PROTEIN C4A8.06C"/>
    <property type="match status" value="1"/>
</dbReference>
<evidence type="ECO:0000259" key="4">
    <source>
        <dbReference type="Pfam" id="PF20434"/>
    </source>
</evidence>
<dbReference type="InterPro" id="IPR050300">
    <property type="entry name" value="GDXG_lipolytic_enzyme"/>
</dbReference>
<evidence type="ECO:0000256" key="3">
    <source>
        <dbReference type="HAMAP-Rule" id="MF_03014"/>
    </source>
</evidence>
<comment type="caution">
    <text evidence="5">The sequence shown here is derived from an EMBL/GenBank/DDBJ whole genome shotgun (WGS) entry which is preliminary data.</text>
</comment>
<dbReference type="GO" id="GO:0034354">
    <property type="term" value="P:'de novo' NAD+ biosynthetic process from L-tryptophan"/>
    <property type="evidence" value="ECO:0007669"/>
    <property type="project" value="UniProtKB-UniRule"/>
</dbReference>
<comment type="pathway">
    <text evidence="3">Amino-acid degradation; L-tryptophan degradation via kynurenine pathway; L-kynurenine from L-tryptophan: step 2/2.</text>
</comment>
<evidence type="ECO:0000313" key="6">
    <source>
        <dbReference type="Proteomes" id="UP001163105"/>
    </source>
</evidence>
<dbReference type="Gene3D" id="3.40.50.1820">
    <property type="entry name" value="alpha/beta hydrolase"/>
    <property type="match status" value="1"/>
</dbReference>
<comment type="similarity">
    <text evidence="3">Belongs to the kynurenine formamidase family.</text>
</comment>
<dbReference type="PANTHER" id="PTHR48081:SF33">
    <property type="entry name" value="KYNURENINE FORMAMIDASE"/>
    <property type="match status" value="1"/>
</dbReference>
<dbReference type="Proteomes" id="UP001163105">
    <property type="component" value="Unassembled WGS sequence"/>
</dbReference>
<feature type="short sequence motif" description="HGGXW" evidence="3">
    <location>
        <begin position="44"/>
        <end position="48"/>
    </location>
</feature>
<accession>A0AB34FHM6</accession>
<proteinExistence type="inferred from homology"/>
<keyword evidence="1 3" id="KW-0378">Hydrolase</keyword>
<feature type="active site" description="Nucleophile" evidence="3">
    <location>
        <position position="139"/>
    </location>
</feature>
<feature type="active site" evidence="3">
    <location>
        <position position="234"/>
    </location>
</feature>
<comment type="function">
    <text evidence="3">Catalyzes the hydrolysis of N-formyl-L-kynurenine to L-kynurenine, the second step in the kynurenine pathway of tryptophan degradation. Kynurenine may be further oxidized to nicotinic acid, NAD(H) and NADP(H). Required for elimination of toxic metabolites.</text>
</comment>
<keyword evidence="2 3" id="KW-0823">Tryptophan catabolism</keyword>
<organism evidence="5 6">
    <name type="scientific">Purpureocillium lavendulum</name>
    <dbReference type="NCBI Taxonomy" id="1247861"/>
    <lineage>
        <taxon>Eukaryota</taxon>
        <taxon>Fungi</taxon>
        <taxon>Dikarya</taxon>
        <taxon>Ascomycota</taxon>
        <taxon>Pezizomycotina</taxon>
        <taxon>Sordariomycetes</taxon>
        <taxon>Hypocreomycetidae</taxon>
        <taxon>Hypocreales</taxon>
        <taxon>Ophiocordycipitaceae</taxon>
        <taxon>Purpureocillium</taxon>
    </lineage>
</organism>
<comment type="catalytic activity">
    <reaction evidence="3">
        <text>N-formyl-L-kynurenine + H2O = L-kynurenine + formate + H(+)</text>
        <dbReference type="Rhea" id="RHEA:13009"/>
        <dbReference type="ChEBI" id="CHEBI:15377"/>
        <dbReference type="ChEBI" id="CHEBI:15378"/>
        <dbReference type="ChEBI" id="CHEBI:15740"/>
        <dbReference type="ChEBI" id="CHEBI:57959"/>
        <dbReference type="ChEBI" id="CHEBI:58629"/>
        <dbReference type="EC" id="3.5.1.9"/>
    </reaction>
</comment>
<dbReference type="InterPro" id="IPR049492">
    <property type="entry name" value="BD-FAE-like_dom"/>
</dbReference>